<feature type="compositionally biased region" description="Polar residues" evidence="1">
    <location>
        <begin position="32"/>
        <end position="42"/>
    </location>
</feature>
<proteinExistence type="predicted"/>
<gene>
    <name evidence="3" type="ORF">MELLADRAFT_84419</name>
</gene>
<name>F4RFP4_MELLP</name>
<keyword evidence="4" id="KW-1185">Reference proteome</keyword>
<feature type="transmembrane region" description="Helical" evidence="2">
    <location>
        <begin position="84"/>
        <end position="106"/>
    </location>
</feature>
<reference evidence="4" key="1">
    <citation type="journal article" date="2011" name="Proc. Natl. Acad. Sci. U.S.A.">
        <title>Obligate biotrophy features unraveled by the genomic analysis of rust fungi.</title>
        <authorList>
            <person name="Duplessis S."/>
            <person name="Cuomo C.A."/>
            <person name="Lin Y.-C."/>
            <person name="Aerts A."/>
            <person name="Tisserant E."/>
            <person name="Veneault-Fourrey C."/>
            <person name="Joly D.L."/>
            <person name="Hacquard S."/>
            <person name="Amselem J."/>
            <person name="Cantarel B.L."/>
            <person name="Chiu R."/>
            <person name="Coutinho P.M."/>
            <person name="Feau N."/>
            <person name="Field M."/>
            <person name="Frey P."/>
            <person name="Gelhaye E."/>
            <person name="Goldberg J."/>
            <person name="Grabherr M.G."/>
            <person name="Kodira C.D."/>
            <person name="Kohler A."/>
            <person name="Kuees U."/>
            <person name="Lindquist E.A."/>
            <person name="Lucas S.M."/>
            <person name="Mago R."/>
            <person name="Mauceli E."/>
            <person name="Morin E."/>
            <person name="Murat C."/>
            <person name="Pangilinan J.L."/>
            <person name="Park R."/>
            <person name="Pearson M."/>
            <person name="Quesneville H."/>
            <person name="Rouhier N."/>
            <person name="Sakthikumar S."/>
            <person name="Salamov A.A."/>
            <person name="Schmutz J."/>
            <person name="Selles B."/>
            <person name="Shapiro H."/>
            <person name="Tanguay P."/>
            <person name="Tuskan G.A."/>
            <person name="Henrissat B."/>
            <person name="Van de Peer Y."/>
            <person name="Rouze P."/>
            <person name="Ellis J.G."/>
            <person name="Dodds P.N."/>
            <person name="Schein J.E."/>
            <person name="Zhong S."/>
            <person name="Hamelin R.C."/>
            <person name="Grigoriev I.V."/>
            <person name="Szabo L.J."/>
            <person name="Martin F."/>
        </authorList>
    </citation>
    <scope>NUCLEOTIDE SEQUENCE [LARGE SCALE GENOMIC DNA]</scope>
    <source>
        <strain evidence="4">98AG31 / pathotype 3-4-7</strain>
    </source>
</reference>
<dbReference type="SUPFAM" id="SSF51695">
    <property type="entry name" value="PLC-like phosphodiesterases"/>
    <property type="match status" value="1"/>
</dbReference>
<dbReference type="VEuPathDB" id="FungiDB:MELLADRAFT_84419"/>
<dbReference type="STRING" id="747676.F4RFP4"/>
<dbReference type="PROSITE" id="PS50007">
    <property type="entry name" value="PIPLC_X_DOMAIN"/>
    <property type="match status" value="1"/>
</dbReference>
<dbReference type="GO" id="GO:0006629">
    <property type="term" value="P:lipid metabolic process"/>
    <property type="evidence" value="ECO:0007669"/>
    <property type="project" value="InterPro"/>
</dbReference>
<dbReference type="Proteomes" id="UP000001072">
    <property type="component" value="Unassembled WGS sequence"/>
</dbReference>
<dbReference type="AlphaFoldDB" id="F4RFP4"/>
<dbReference type="GO" id="GO:0008081">
    <property type="term" value="F:phosphoric diester hydrolase activity"/>
    <property type="evidence" value="ECO:0007669"/>
    <property type="project" value="InterPro"/>
</dbReference>
<evidence type="ECO:0000256" key="2">
    <source>
        <dbReference type="SAM" id="Phobius"/>
    </source>
</evidence>
<dbReference type="EMBL" id="GL883099">
    <property type="protein sequence ID" value="EGG08846.1"/>
    <property type="molecule type" value="Genomic_DNA"/>
</dbReference>
<evidence type="ECO:0000313" key="3">
    <source>
        <dbReference type="EMBL" id="EGG08846.1"/>
    </source>
</evidence>
<organism evidence="4">
    <name type="scientific">Melampsora larici-populina (strain 98AG31 / pathotype 3-4-7)</name>
    <name type="common">Poplar leaf rust fungus</name>
    <dbReference type="NCBI Taxonomy" id="747676"/>
    <lineage>
        <taxon>Eukaryota</taxon>
        <taxon>Fungi</taxon>
        <taxon>Dikarya</taxon>
        <taxon>Basidiomycota</taxon>
        <taxon>Pucciniomycotina</taxon>
        <taxon>Pucciniomycetes</taxon>
        <taxon>Pucciniales</taxon>
        <taxon>Melampsoraceae</taxon>
        <taxon>Melampsora</taxon>
    </lineage>
</organism>
<sequence>MVACRFGRSSCSAFLKCKTPASSHHPIDQSHRTTPLTPISSSWPSRQNNNNLHISLNEPRILLHHPNQQHSSGFTMIRSCIRNLIYIVVTVAYIGVTFYSSGAIGLQTSPTQSSQRPHGLIFSGDEVAIGIDVEVGVDYGTQNQSERRILAASPILGFYNQSNGPLADWMADVPDHTPLIDMNIPGTHDSATWNYTEATQSSMTNITGQLPPAIAYQCQDRSLFQMLGDGIRFLDLRIGFLPGSQELGFFHASALQSSTATLPDVLLGFYRWLDDHPTETVLISMKVDNATFANPSSGGQPSSPKLQSMIRELLTNELGSRYWVQKNGTLGTLGEARGKLVFLQRIQWDSPMLGIALPPSQFNDNDPSFALVYNERTGATAYIEDFYNILPNPSTFEDKVAWKLEITVENLIRASGPKHSDQLYISFASGGALRNTPPVTPQMLAVGGNGTAGVNSGLTEYLSNNRGKRFGIVILDWYASSPELVKSIIDRSYQ</sequence>
<keyword evidence="2" id="KW-0472">Membrane</keyword>
<dbReference type="InterPro" id="IPR017946">
    <property type="entry name" value="PLC-like_Pdiesterase_TIM-brl"/>
</dbReference>
<dbReference type="PANTHER" id="PTHR13593:SF116">
    <property type="entry name" value="PLC-LIKE PHOSPHODIESTERASE"/>
    <property type="match status" value="1"/>
</dbReference>
<evidence type="ECO:0000256" key="1">
    <source>
        <dbReference type="SAM" id="MobiDB-lite"/>
    </source>
</evidence>
<evidence type="ECO:0008006" key="5">
    <source>
        <dbReference type="Google" id="ProtNLM"/>
    </source>
</evidence>
<keyword evidence="2" id="KW-0812">Transmembrane</keyword>
<dbReference type="OrthoDB" id="1046782at2759"/>
<accession>F4RFP4</accession>
<protein>
    <recommendedName>
        <fullName evidence="5">Phosphatidylinositol-specific phospholipase C X domain-containing protein</fullName>
    </recommendedName>
</protein>
<dbReference type="GeneID" id="18933472"/>
<dbReference type="Gene3D" id="3.20.20.190">
    <property type="entry name" value="Phosphatidylinositol (PI) phosphodiesterase"/>
    <property type="match status" value="1"/>
</dbReference>
<dbReference type="eggNOG" id="ENOG502QUGH">
    <property type="taxonomic scope" value="Eukaryota"/>
</dbReference>
<keyword evidence="2" id="KW-1133">Transmembrane helix</keyword>
<dbReference type="PANTHER" id="PTHR13593">
    <property type="match status" value="1"/>
</dbReference>
<dbReference type="CDD" id="cd08586">
    <property type="entry name" value="PI-PLCc_BcPLC_like"/>
    <property type="match status" value="1"/>
</dbReference>
<dbReference type="RefSeq" id="XP_007407820.1">
    <property type="nucleotide sequence ID" value="XM_007407758.1"/>
</dbReference>
<feature type="region of interest" description="Disordered" evidence="1">
    <location>
        <begin position="19"/>
        <end position="42"/>
    </location>
</feature>
<evidence type="ECO:0000313" key="4">
    <source>
        <dbReference type="Proteomes" id="UP000001072"/>
    </source>
</evidence>
<dbReference type="HOGENOM" id="CLU_552163_0_0_1"/>
<dbReference type="InterPro" id="IPR051057">
    <property type="entry name" value="PI-PLC_domain"/>
</dbReference>
<dbReference type="InParanoid" id="F4RFP4"/>
<dbReference type="KEGG" id="mlr:MELLADRAFT_84419"/>